<gene>
    <name evidence="1" type="ORF">FHS44_003019</name>
</gene>
<evidence type="ECO:0000313" key="2">
    <source>
        <dbReference type="Proteomes" id="UP000552644"/>
    </source>
</evidence>
<comment type="caution">
    <text evidence="1">The sequence shown here is derived from an EMBL/GenBank/DDBJ whole genome shotgun (WGS) entry which is preliminary data.</text>
</comment>
<dbReference type="RefSeq" id="WP_184714670.1">
    <property type="nucleotide sequence ID" value="NZ_JACHJP010000002.1"/>
</dbReference>
<protein>
    <submittedName>
        <fullName evidence="1">Uncharacterized protein</fullName>
    </submittedName>
</protein>
<accession>A0A7W7QM37</accession>
<sequence>MSTAFTAAVRERARQAWRALQEAREDDDAHAGLAASNEWEDVQRLAREHGVSLDVGPLSPEELDS</sequence>
<dbReference type="Proteomes" id="UP000552644">
    <property type="component" value="Unassembled WGS sequence"/>
</dbReference>
<reference evidence="1 2" key="1">
    <citation type="submission" date="2020-08" db="EMBL/GenBank/DDBJ databases">
        <title>Genomic Encyclopedia of Type Strains, Phase III (KMG-III): the genomes of soil and plant-associated and newly described type strains.</title>
        <authorList>
            <person name="Whitman W."/>
        </authorList>
    </citation>
    <scope>NUCLEOTIDE SEQUENCE [LARGE SCALE GENOMIC DNA]</scope>
    <source>
        <strain evidence="1 2">CECT 8840</strain>
    </source>
</reference>
<evidence type="ECO:0000313" key="1">
    <source>
        <dbReference type="EMBL" id="MBB4915934.1"/>
    </source>
</evidence>
<proteinExistence type="predicted"/>
<dbReference type="EMBL" id="JACHJP010000002">
    <property type="protein sequence ID" value="MBB4915934.1"/>
    <property type="molecule type" value="Genomic_DNA"/>
</dbReference>
<dbReference type="AlphaFoldDB" id="A0A7W7QM37"/>
<name>A0A7W7QM37_9ACTN</name>
<keyword evidence="2" id="KW-1185">Reference proteome</keyword>
<organism evidence="1 2">
    <name type="scientific">Streptosporangium saharense</name>
    <dbReference type="NCBI Taxonomy" id="1706840"/>
    <lineage>
        <taxon>Bacteria</taxon>
        <taxon>Bacillati</taxon>
        <taxon>Actinomycetota</taxon>
        <taxon>Actinomycetes</taxon>
        <taxon>Streptosporangiales</taxon>
        <taxon>Streptosporangiaceae</taxon>
        <taxon>Streptosporangium</taxon>
    </lineage>
</organism>